<evidence type="ECO:0000256" key="11">
    <source>
        <dbReference type="SAM" id="SignalP"/>
    </source>
</evidence>
<evidence type="ECO:0000256" key="10">
    <source>
        <dbReference type="SAM" id="Phobius"/>
    </source>
</evidence>
<feature type="compositionally biased region" description="Polar residues" evidence="9">
    <location>
        <begin position="183"/>
        <end position="203"/>
    </location>
</feature>
<dbReference type="InterPro" id="IPR047526">
    <property type="entry name" value="TNR19/27/EDAR"/>
</dbReference>
<proteinExistence type="predicted"/>
<reference evidence="12" key="1">
    <citation type="submission" date="2022-03" db="EMBL/GenBank/DDBJ databases">
        <authorList>
            <person name="Martin C."/>
        </authorList>
    </citation>
    <scope>NUCLEOTIDE SEQUENCE</scope>
</reference>
<keyword evidence="4 10" id="KW-1133">Transmembrane helix</keyword>
<comment type="subcellular location">
    <subcellularLocation>
        <location evidence="1">Membrane</location>
        <topology evidence="1">Single-pass membrane protein</topology>
    </subcellularLocation>
</comment>
<keyword evidence="8" id="KW-0325">Glycoprotein</keyword>
<protein>
    <submittedName>
        <fullName evidence="12">Uncharacterized protein</fullName>
    </submittedName>
</protein>
<evidence type="ECO:0000256" key="4">
    <source>
        <dbReference type="ARBA" id="ARBA00022989"/>
    </source>
</evidence>
<sequence>METTMFSRRALVLLAIWLDLVFLASTDQCDGNHHDCSMTKEDCGKCDDRHWFSSDANCMKCPKCDAGWGLEQSCGNGKGNDLFIGCIPCDHDKHLYSDKYDDKQCKSSPKCHEFYRAYIKVATSESPAICGDCLNGYFIPSYMDFHPDRITECDPCSLATSDEDLRVCSEGVTTVEYEEERANTSFSNTRGTRNETSTDQPYSSKDPPKSFLLSTEAKAGILPAVIGSAVFVLFLVLLVTVVLKIRGILCLEESGGVRSTSSSQSDDVELRFLESKEDDENGVENSNKPFIHVNILDESSSVDIQKLKQFESIGERNGLIQKANEVRTGVIRDELHKTGHTRELMVNAKDNMCDHSLLNNPPPCNIAAPTEGTSRVQSAMRTESNCIIQCEDGNSPKTPGQEQFEKACELLKGFPIMLLLRELHLDVRSSICTRLNTGGSYIKLAYSVFEDNQDNFYNFDKEILLDKCESVFEKCIHAKDLNVLDLLEHIDKIGRVDVRNYLAKYIIDNFEKLKTLANESTDKVGTNV</sequence>
<keyword evidence="7" id="KW-0675">Receptor</keyword>
<evidence type="ECO:0000256" key="9">
    <source>
        <dbReference type="SAM" id="MobiDB-lite"/>
    </source>
</evidence>
<feature type="chain" id="PRO_5035778433" evidence="11">
    <location>
        <begin position="27"/>
        <end position="528"/>
    </location>
</feature>
<keyword evidence="5 10" id="KW-0472">Membrane</keyword>
<evidence type="ECO:0000256" key="2">
    <source>
        <dbReference type="ARBA" id="ARBA00022692"/>
    </source>
</evidence>
<keyword evidence="6" id="KW-1015">Disulfide bond</keyword>
<evidence type="ECO:0000256" key="8">
    <source>
        <dbReference type="ARBA" id="ARBA00023180"/>
    </source>
</evidence>
<evidence type="ECO:0000256" key="6">
    <source>
        <dbReference type="ARBA" id="ARBA00023157"/>
    </source>
</evidence>
<dbReference type="GO" id="GO:0038023">
    <property type="term" value="F:signaling receptor activity"/>
    <property type="evidence" value="ECO:0007669"/>
    <property type="project" value="InterPro"/>
</dbReference>
<keyword evidence="3" id="KW-0677">Repeat</keyword>
<keyword evidence="2 10" id="KW-0812">Transmembrane</keyword>
<evidence type="ECO:0000256" key="3">
    <source>
        <dbReference type="ARBA" id="ARBA00022737"/>
    </source>
</evidence>
<evidence type="ECO:0000256" key="1">
    <source>
        <dbReference type="ARBA" id="ARBA00004167"/>
    </source>
</evidence>
<evidence type="ECO:0000256" key="5">
    <source>
        <dbReference type="ARBA" id="ARBA00023136"/>
    </source>
</evidence>
<dbReference type="PANTHER" id="PTHR12120">
    <property type="entry name" value="TNFR-CYS DOMAIN-CONTAINING PROTEIN"/>
    <property type="match status" value="1"/>
</dbReference>
<feature type="signal peptide" evidence="11">
    <location>
        <begin position="1"/>
        <end position="26"/>
    </location>
</feature>
<gene>
    <name evidence="12" type="ORF">OFUS_LOCUS4924</name>
</gene>
<feature type="transmembrane region" description="Helical" evidence="10">
    <location>
        <begin position="221"/>
        <end position="243"/>
    </location>
</feature>
<dbReference type="GO" id="GO:0046330">
    <property type="term" value="P:positive regulation of JNK cascade"/>
    <property type="evidence" value="ECO:0007669"/>
    <property type="project" value="InterPro"/>
</dbReference>
<dbReference type="EMBL" id="CAIIXF020000002">
    <property type="protein sequence ID" value="CAH1777941.1"/>
    <property type="molecule type" value="Genomic_DNA"/>
</dbReference>
<keyword evidence="11" id="KW-0732">Signal</keyword>
<dbReference type="PANTHER" id="PTHR12120:SF10">
    <property type="entry name" value="TNFR-CYS DOMAIN-CONTAINING PROTEIN"/>
    <property type="match status" value="1"/>
</dbReference>
<accession>A0A8S4NA96</accession>
<comment type="caution">
    <text evidence="12">The sequence shown here is derived from an EMBL/GenBank/DDBJ whole genome shotgun (WGS) entry which is preliminary data.</text>
</comment>
<evidence type="ECO:0000313" key="12">
    <source>
        <dbReference type="EMBL" id="CAH1777941.1"/>
    </source>
</evidence>
<feature type="region of interest" description="Disordered" evidence="9">
    <location>
        <begin position="179"/>
        <end position="208"/>
    </location>
</feature>
<dbReference type="GO" id="GO:0016020">
    <property type="term" value="C:membrane"/>
    <property type="evidence" value="ECO:0007669"/>
    <property type="project" value="UniProtKB-SubCell"/>
</dbReference>
<dbReference type="OrthoDB" id="10017617at2759"/>
<dbReference type="Proteomes" id="UP000749559">
    <property type="component" value="Unassembled WGS sequence"/>
</dbReference>
<evidence type="ECO:0000256" key="7">
    <source>
        <dbReference type="ARBA" id="ARBA00023170"/>
    </source>
</evidence>
<name>A0A8S4NA96_OWEFU</name>
<keyword evidence="13" id="KW-1185">Reference proteome</keyword>
<evidence type="ECO:0000313" key="13">
    <source>
        <dbReference type="Proteomes" id="UP000749559"/>
    </source>
</evidence>
<dbReference type="AlphaFoldDB" id="A0A8S4NA96"/>
<organism evidence="12 13">
    <name type="scientific">Owenia fusiformis</name>
    <name type="common">Polychaete worm</name>
    <dbReference type="NCBI Taxonomy" id="6347"/>
    <lineage>
        <taxon>Eukaryota</taxon>
        <taxon>Metazoa</taxon>
        <taxon>Spiralia</taxon>
        <taxon>Lophotrochozoa</taxon>
        <taxon>Annelida</taxon>
        <taxon>Polychaeta</taxon>
        <taxon>Sedentaria</taxon>
        <taxon>Canalipalpata</taxon>
        <taxon>Sabellida</taxon>
        <taxon>Oweniida</taxon>
        <taxon>Oweniidae</taxon>
        <taxon>Owenia</taxon>
    </lineage>
</organism>
<dbReference type="GO" id="GO:0043123">
    <property type="term" value="P:positive regulation of canonical NF-kappaB signal transduction"/>
    <property type="evidence" value="ECO:0007669"/>
    <property type="project" value="InterPro"/>
</dbReference>
<dbReference type="Gene3D" id="2.10.50.10">
    <property type="entry name" value="Tumor Necrosis Factor Receptor, subunit A, domain 2"/>
    <property type="match status" value="1"/>
</dbReference>